<feature type="compositionally biased region" description="Gly residues" evidence="1">
    <location>
        <begin position="1"/>
        <end position="27"/>
    </location>
</feature>
<dbReference type="AlphaFoldDB" id="A0A1E2UM85"/>
<evidence type="ECO:0008006" key="4">
    <source>
        <dbReference type="Google" id="ProtNLM"/>
    </source>
</evidence>
<comment type="caution">
    <text evidence="2">The sequence shown here is derived from an EMBL/GenBank/DDBJ whole genome shotgun (WGS) entry which is preliminary data.</text>
</comment>
<name>A0A1E2UM85_9GAMM</name>
<sequence>MSDSAGGVGGSSGGSGIGGDSGMGGGSDSSTSESIGGLNSGISGIGNSLEDSKTSCHSSTGSNLANSPTTADTLSQSPTTADLLSSAPTTAEQLSTAPTPATQLAGQAPAPNDNSGLTDQAEAGLQGLSALAAREGIGAERARNGYNAAVSQMDPKDVQGRTAAKATARAATPPATRTVIEATRPGLGPKPGSVASANKTNIGANQLAGRLGNIGRGFAVAGVALGAARIATADNKTEEAARVAGGALGGIAAGSLVGAKLGALGANPITIGAGAVIGGIVGGIAGEKAVDAAIGWAKSWF</sequence>
<accession>A0A1E2UM85</accession>
<feature type="compositionally biased region" description="Low complexity" evidence="1">
    <location>
        <begin position="28"/>
        <end position="49"/>
    </location>
</feature>
<evidence type="ECO:0000256" key="1">
    <source>
        <dbReference type="SAM" id="MobiDB-lite"/>
    </source>
</evidence>
<dbReference type="Proteomes" id="UP000094849">
    <property type="component" value="Unassembled WGS sequence"/>
</dbReference>
<protein>
    <recommendedName>
        <fullName evidence="4">Glycine zipper domain-containing protein</fullName>
    </recommendedName>
</protein>
<dbReference type="EMBL" id="LVJZ01000003">
    <property type="protein sequence ID" value="ODB95817.1"/>
    <property type="molecule type" value="Genomic_DNA"/>
</dbReference>
<feature type="compositionally biased region" description="Low complexity" evidence="1">
    <location>
        <begin position="161"/>
        <end position="174"/>
    </location>
</feature>
<feature type="compositionally biased region" description="Polar residues" evidence="1">
    <location>
        <begin position="55"/>
        <end position="105"/>
    </location>
</feature>
<reference evidence="2 3" key="1">
    <citation type="submission" date="2016-03" db="EMBL/GenBank/DDBJ databases">
        <title>Chemosynthetic sulphur-oxidizing symbionts of marine invertebrate animals are capable of nitrogen fixation.</title>
        <authorList>
            <person name="Petersen J.M."/>
            <person name="Kemper A."/>
            <person name="Gruber-Vodicka H."/>
            <person name="Cardini U."/>
            <person name="Geest Mvander."/>
            <person name="Kleiner M."/>
            <person name="Bulgheresi S."/>
            <person name="Fussmann M."/>
            <person name="Herbold C."/>
            <person name="Seah B.K.B."/>
            <person name="Antony C.Paul."/>
            <person name="Liu D."/>
            <person name="Belitz A."/>
            <person name="Weber M."/>
        </authorList>
    </citation>
    <scope>NUCLEOTIDE SEQUENCE [LARGE SCALE GENOMIC DNA]</scope>
    <source>
        <strain evidence="2">G_D</strain>
    </source>
</reference>
<feature type="region of interest" description="Disordered" evidence="1">
    <location>
        <begin position="153"/>
        <end position="174"/>
    </location>
</feature>
<evidence type="ECO:0000313" key="2">
    <source>
        <dbReference type="EMBL" id="ODB95817.1"/>
    </source>
</evidence>
<proteinExistence type="predicted"/>
<feature type="region of interest" description="Disordered" evidence="1">
    <location>
        <begin position="1"/>
        <end position="120"/>
    </location>
</feature>
<dbReference type="STRING" id="1818881.A3196_03040"/>
<dbReference type="RefSeq" id="WP_069024114.1">
    <property type="nucleotide sequence ID" value="NZ_LVJZ01000003.1"/>
</dbReference>
<gene>
    <name evidence="2" type="ORF">A3196_03040</name>
</gene>
<organism evidence="2 3">
    <name type="scientific">Candidatus Thiodiazotropha endoloripes</name>
    <dbReference type="NCBI Taxonomy" id="1818881"/>
    <lineage>
        <taxon>Bacteria</taxon>
        <taxon>Pseudomonadati</taxon>
        <taxon>Pseudomonadota</taxon>
        <taxon>Gammaproteobacteria</taxon>
        <taxon>Chromatiales</taxon>
        <taxon>Sedimenticolaceae</taxon>
        <taxon>Candidatus Thiodiazotropha</taxon>
    </lineage>
</organism>
<evidence type="ECO:0000313" key="3">
    <source>
        <dbReference type="Proteomes" id="UP000094849"/>
    </source>
</evidence>
<keyword evidence="3" id="KW-1185">Reference proteome</keyword>